<dbReference type="eggNOG" id="ENOG502S04K">
    <property type="taxonomic scope" value="Eukaryota"/>
</dbReference>
<dbReference type="Proteomes" id="UP000012174">
    <property type="component" value="Unassembled WGS sequence"/>
</dbReference>
<accession>M7T577</accession>
<name>M7T577_EUTLA</name>
<protein>
    <submittedName>
        <fullName evidence="4">Putative swi snf and rsc complex subunit ssr4 protein</fullName>
    </submittedName>
</protein>
<feature type="compositionally biased region" description="Low complexity" evidence="2">
    <location>
        <begin position="190"/>
        <end position="207"/>
    </location>
</feature>
<feature type="region of interest" description="Disordered" evidence="2">
    <location>
        <begin position="169"/>
        <end position="479"/>
    </location>
</feature>
<feature type="coiled-coil region" evidence="1">
    <location>
        <begin position="65"/>
        <end position="92"/>
    </location>
</feature>
<feature type="compositionally biased region" description="Polar residues" evidence="2">
    <location>
        <begin position="208"/>
        <end position="219"/>
    </location>
</feature>
<feature type="domain" description="SWI/SNF and RSC complexes subunit Ssr4 C-terminal" evidence="3">
    <location>
        <begin position="1"/>
        <end position="468"/>
    </location>
</feature>
<proteinExistence type="predicted"/>
<gene>
    <name evidence="4" type="ORF">UCREL1_1177</name>
</gene>
<feature type="compositionally biased region" description="Low complexity" evidence="2">
    <location>
        <begin position="334"/>
        <end position="394"/>
    </location>
</feature>
<dbReference type="AlphaFoldDB" id="M7T577"/>
<evidence type="ECO:0000259" key="3">
    <source>
        <dbReference type="Pfam" id="PF20497"/>
    </source>
</evidence>
<feature type="compositionally biased region" description="Polar residues" evidence="2">
    <location>
        <begin position="242"/>
        <end position="257"/>
    </location>
</feature>
<dbReference type="EMBL" id="KB705585">
    <property type="protein sequence ID" value="EMR71767.1"/>
    <property type="molecule type" value="Genomic_DNA"/>
</dbReference>
<evidence type="ECO:0000313" key="5">
    <source>
        <dbReference type="Proteomes" id="UP000012174"/>
    </source>
</evidence>
<evidence type="ECO:0000256" key="2">
    <source>
        <dbReference type="SAM" id="MobiDB-lite"/>
    </source>
</evidence>
<feature type="compositionally biased region" description="Polar residues" evidence="2">
    <location>
        <begin position="303"/>
        <end position="312"/>
    </location>
</feature>
<dbReference type="Pfam" id="PF20497">
    <property type="entry name" value="SWI-SNF_Ssr4_C"/>
    <property type="match status" value="1"/>
</dbReference>
<keyword evidence="1" id="KW-0175">Coiled coil</keyword>
<evidence type="ECO:0000256" key="1">
    <source>
        <dbReference type="SAM" id="Coils"/>
    </source>
</evidence>
<feature type="region of interest" description="Disordered" evidence="2">
    <location>
        <begin position="111"/>
        <end position="138"/>
    </location>
</feature>
<sequence length="479" mass="49207">MEEILSSPYRLGQIKFPDLGFGLKGELSSLTEGIFEAHTNDAIAPKQADKASAVRLDPEQADAFRKRIDSHIESTNSEIEKMKAEHAKKMARFKQNSLLSVAERELRTAVDGPGSDAFQLEGRTEESEEGASRWHSKHNKKVEDIVSQVEAHIGRQTKVIHDLRRIQDGGYQEPEPEPVPEPVSVPPQPNVATEAQSAGANASAAMSRQPSHAGSQNSGIMIGDSDIDMGGTAAGLLDQMHTGLSSHSTPANNNFPTPQAPVSAVQSAAGTPAHQSVPSPQPAPQQTETPKQTEAGDVKMDGTESTTTPDQGTGSGDWVVVPKGDAPPDAASGNDNNKNNTPTATATASNDPPIPQATSATAAATATAATAAASSTSSSASNKQPSAAGTPAAAAGGGESSMGSMGGFEGEQNDFSSLGDLDTAGSAMADFANTPGGGLGPEEESLDLNMDMDDSAFGDAFHGVESAQEGGNTPGGDGM</sequence>
<feature type="compositionally biased region" description="Pro residues" evidence="2">
    <location>
        <begin position="177"/>
        <end position="189"/>
    </location>
</feature>
<feature type="compositionally biased region" description="Gly residues" evidence="2">
    <location>
        <begin position="395"/>
        <end position="409"/>
    </location>
</feature>
<organism evidence="4 5">
    <name type="scientific">Eutypa lata (strain UCR-EL1)</name>
    <name type="common">Grapevine dieback disease fungus</name>
    <name type="synonym">Eutypa armeniacae</name>
    <dbReference type="NCBI Taxonomy" id="1287681"/>
    <lineage>
        <taxon>Eukaryota</taxon>
        <taxon>Fungi</taxon>
        <taxon>Dikarya</taxon>
        <taxon>Ascomycota</taxon>
        <taxon>Pezizomycotina</taxon>
        <taxon>Sordariomycetes</taxon>
        <taxon>Xylariomycetidae</taxon>
        <taxon>Xylariales</taxon>
        <taxon>Diatrypaceae</taxon>
        <taxon>Eutypa</taxon>
    </lineage>
</organism>
<evidence type="ECO:0000313" key="4">
    <source>
        <dbReference type="EMBL" id="EMR71767.1"/>
    </source>
</evidence>
<keyword evidence="5" id="KW-1185">Reference proteome</keyword>
<dbReference type="KEGG" id="ela:UCREL1_1177"/>
<dbReference type="STRING" id="1287681.M7T577"/>
<dbReference type="OrthoDB" id="5321006at2759"/>
<feature type="compositionally biased region" description="Acidic residues" evidence="2">
    <location>
        <begin position="441"/>
        <end position="456"/>
    </location>
</feature>
<reference evidence="5" key="1">
    <citation type="journal article" date="2013" name="Genome Announc.">
        <title>Draft genome sequence of the grapevine dieback fungus Eutypa lata UCR-EL1.</title>
        <authorList>
            <person name="Blanco-Ulate B."/>
            <person name="Rolshausen P.E."/>
            <person name="Cantu D."/>
        </authorList>
    </citation>
    <scope>NUCLEOTIDE SEQUENCE [LARGE SCALE GENOMIC DNA]</scope>
    <source>
        <strain evidence="5">UCR-EL1</strain>
    </source>
</reference>
<dbReference type="InterPro" id="IPR046464">
    <property type="entry name" value="SWI-SNF_Ssr4_C"/>
</dbReference>
<dbReference type="HOGENOM" id="CLU_013398_1_0_1"/>